<sequence length="140" mass="15743">MRCLTIRQPWATLIALGEKSFETRSWRTAYRGEIAIHAGLKIDKAVCLREPFQSVLARHGFTADNLPAGAIIATGSLINCYEVTAGMAEEGWPYGSEYIFGDYREGRFAWELTGVTPLEDNIPAKGRLGFWEHPVPQRER</sequence>
<keyword evidence="3" id="KW-1185">Reference proteome</keyword>
<dbReference type="CDD" id="cd06554">
    <property type="entry name" value="ASCH_ASC-1_like"/>
    <property type="match status" value="1"/>
</dbReference>
<dbReference type="Gene3D" id="2.30.130.30">
    <property type="entry name" value="Hypothetical protein"/>
    <property type="match status" value="1"/>
</dbReference>
<dbReference type="InterPro" id="IPR015947">
    <property type="entry name" value="PUA-like_sf"/>
</dbReference>
<evidence type="ECO:0000313" key="2">
    <source>
        <dbReference type="EMBL" id="OMD35141.1"/>
    </source>
</evidence>
<proteinExistence type="predicted"/>
<dbReference type="InterPro" id="IPR007374">
    <property type="entry name" value="ASCH_domain"/>
</dbReference>
<dbReference type="RefSeq" id="WP_076114618.1">
    <property type="nucleotide sequence ID" value="NZ_MPTB01000100.1"/>
</dbReference>
<accession>A0ABX3GSZ5</accession>
<reference evidence="2 3" key="1">
    <citation type="submission" date="2016-10" db="EMBL/GenBank/DDBJ databases">
        <title>Paenibacillus species isolates.</title>
        <authorList>
            <person name="Beno S.M."/>
        </authorList>
    </citation>
    <scope>NUCLEOTIDE SEQUENCE [LARGE SCALE GENOMIC DNA]</scope>
    <source>
        <strain evidence="2 3">FSL H7-0744</strain>
    </source>
</reference>
<organism evidence="2 3">
    <name type="scientific">Paenibacillus borealis</name>
    <dbReference type="NCBI Taxonomy" id="160799"/>
    <lineage>
        <taxon>Bacteria</taxon>
        <taxon>Bacillati</taxon>
        <taxon>Bacillota</taxon>
        <taxon>Bacilli</taxon>
        <taxon>Bacillales</taxon>
        <taxon>Paenibacillaceae</taxon>
        <taxon>Paenibacillus</taxon>
    </lineage>
</organism>
<feature type="domain" description="ASCH" evidence="1">
    <location>
        <begin position="4"/>
        <end position="61"/>
    </location>
</feature>
<dbReference type="EMBL" id="MPTB01000100">
    <property type="protein sequence ID" value="OMD35141.1"/>
    <property type="molecule type" value="Genomic_DNA"/>
</dbReference>
<evidence type="ECO:0000313" key="3">
    <source>
        <dbReference type="Proteomes" id="UP000187412"/>
    </source>
</evidence>
<dbReference type="SUPFAM" id="SSF88697">
    <property type="entry name" value="PUA domain-like"/>
    <property type="match status" value="1"/>
</dbReference>
<protein>
    <submittedName>
        <fullName evidence="2">2-oxoglutarate dehydrogenase E1</fullName>
    </submittedName>
</protein>
<dbReference type="Pfam" id="PF04266">
    <property type="entry name" value="ASCH"/>
    <property type="match status" value="1"/>
</dbReference>
<evidence type="ECO:0000259" key="1">
    <source>
        <dbReference type="Pfam" id="PF04266"/>
    </source>
</evidence>
<gene>
    <name evidence="2" type="ORF">BSK56_33220</name>
</gene>
<dbReference type="Proteomes" id="UP000187412">
    <property type="component" value="Unassembled WGS sequence"/>
</dbReference>
<name>A0ABX3GSZ5_PAEBO</name>
<comment type="caution">
    <text evidence="2">The sequence shown here is derived from an EMBL/GenBank/DDBJ whole genome shotgun (WGS) entry which is preliminary data.</text>
</comment>